<dbReference type="GO" id="GO:0003856">
    <property type="term" value="F:3-dehydroquinate synthase activity"/>
    <property type="evidence" value="ECO:0007669"/>
    <property type="project" value="UniProtKB-EC"/>
</dbReference>
<dbReference type="PIRSF" id="PIRSF001455">
    <property type="entry name" value="DHQ_synth"/>
    <property type="match status" value="1"/>
</dbReference>
<evidence type="ECO:0000256" key="19">
    <source>
        <dbReference type="SAM" id="Phobius"/>
    </source>
</evidence>
<keyword evidence="14 18" id="KW-0520">NAD</keyword>
<dbReference type="Gene3D" id="1.20.1090.10">
    <property type="entry name" value="Dehydroquinate synthase-like - alpha domain"/>
    <property type="match status" value="1"/>
</dbReference>
<dbReference type="InterPro" id="IPR030963">
    <property type="entry name" value="DHQ_synth_fam"/>
</dbReference>
<keyword evidence="16 18" id="KW-0456">Lyase</keyword>
<evidence type="ECO:0000256" key="7">
    <source>
        <dbReference type="ARBA" id="ARBA00013031"/>
    </source>
</evidence>
<comment type="caution">
    <text evidence="22">The sequence shown here is derived from an EMBL/GenBank/DDBJ whole genome shotgun (WGS) entry which is preliminary data.</text>
</comment>
<evidence type="ECO:0000256" key="10">
    <source>
        <dbReference type="ARBA" id="ARBA00022605"/>
    </source>
</evidence>
<gene>
    <name evidence="18 22" type="primary">aroB</name>
    <name evidence="22" type="ORF">K4G57_02500</name>
</gene>
<protein>
    <recommendedName>
        <fullName evidence="8 18">3-dehydroquinate synthase</fullName>
        <shortName evidence="18">DHQS</shortName>
        <ecNumber evidence="7 18">4.2.3.4</ecNumber>
    </recommendedName>
</protein>
<feature type="domain" description="3-dehydroquinate synthase C-terminal" evidence="21">
    <location>
        <begin position="173"/>
        <end position="312"/>
    </location>
</feature>
<keyword evidence="15 18" id="KW-0057">Aromatic amino acid biosynthesis</keyword>
<evidence type="ECO:0000256" key="17">
    <source>
        <dbReference type="ARBA" id="ARBA00023285"/>
    </source>
</evidence>
<comment type="catalytic activity">
    <reaction evidence="1 18">
        <text>7-phospho-2-dehydro-3-deoxy-D-arabino-heptonate = 3-dehydroquinate + phosphate</text>
        <dbReference type="Rhea" id="RHEA:21968"/>
        <dbReference type="ChEBI" id="CHEBI:32364"/>
        <dbReference type="ChEBI" id="CHEBI:43474"/>
        <dbReference type="ChEBI" id="CHEBI:58394"/>
        <dbReference type="EC" id="4.2.3.4"/>
    </reaction>
</comment>
<dbReference type="EMBL" id="JAIGYQ010000002">
    <property type="protein sequence ID" value="MBX7490350.1"/>
    <property type="molecule type" value="Genomic_DNA"/>
</dbReference>
<dbReference type="SUPFAM" id="SSF56796">
    <property type="entry name" value="Dehydroquinate synthase-like"/>
    <property type="match status" value="1"/>
</dbReference>
<keyword evidence="19" id="KW-1133">Transmembrane helix</keyword>
<evidence type="ECO:0000259" key="20">
    <source>
        <dbReference type="Pfam" id="PF01761"/>
    </source>
</evidence>
<keyword evidence="10 18" id="KW-0028">Amino-acid biosynthesis</keyword>
<evidence type="ECO:0000256" key="9">
    <source>
        <dbReference type="ARBA" id="ARBA00022490"/>
    </source>
</evidence>
<keyword evidence="9 18" id="KW-0963">Cytoplasm</keyword>
<comment type="cofactor">
    <cofactor evidence="18">
        <name>Co(2+)</name>
        <dbReference type="ChEBI" id="CHEBI:48828"/>
    </cofactor>
    <cofactor evidence="18">
        <name>Zn(2+)</name>
        <dbReference type="ChEBI" id="CHEBI:29105"/>
    </cofactor>
    <text evidence="18">Binds 1 divalent metal cation per subunit. Can use either Co(2+) or Zn(2+).</text>
</comment>
<dbReference type="InterPro" id="IPR050071">
    <property type="entry name" value="Dehydroquinate_synthase"/>
</dbReference>
<keyword evidence="12 18" id="KW-0547">Nucleotide-binding</keyword>
<feature type="binding site" evidence="18">
    <location>
        <begin position="63"/>
        <end position="68"/>
    </location>
    <ligand>
        <name>NAD(+)</name>
        <dbReference type="ChEBI" id="CHEBI:57540"/>
    </ligand>
</feature>
<organism evidence="22 23">
    <name type="scientific">Helicobacter turcicus</name>
    <dbReference type="NCBI Taxonomy" id="2867412"/>
    <lineage>
        <taxon>Bacteria</taxon>
        <taxon>Pseudomonadati</taxon>
        <taxon>Campylobacterota</taxon>
        <taxon>Epsilonproteobacteria</taxon>
        <taxon>Campylobacterales</taxon>
        <taxon>Helicobacteraceae</taxon>
        <taxon>Helicobacter</taxon>
    </lineage>
</organism>
<dbReference type="Pfam" id="PF01761">
    <property type="entry name" value="DHQ_synthase"/>
    <property type="match status" value="1"/>
</dbReference>
<feature type="domain" description="3-dehydroquinate synthase N-terminal" evidence="20">
    <location>
        <begin position="60"/>
        <end position="171"/>
    </location>
</feature>
<dbReference type="PANTHER" id="PTHR43622">
    <property type="entry name" value="3-DEHYDROQUINATE SYNTHASE"/>
    <property type="match status" value="1"/>
</dbReference>
<feature type="binding site" evidence="18">
    <location>
        <position position="134"/>
    </location>
    <ligand>
        <name>NAD(+)</name>
        <dbReference type="ChEBI" id="CHEBI:57540"/>
    </ligand>
</feature>
<dbReference type="CDD" id="cd08195">
    <property type="entry name" value="DHQS"/>
    <property type="match status" value="1"/>
</dbReference>
<evidence type="ECO:0000256" key="16">
    <source>
        <dbReference type="ARBA" id="ARBA00023239"/>
    </source>
</evidence>
<evidence type="ECO:0000313" key="22">
    <source>
        <dbReference type="EMBL" id="MBX7490350.1"/>
    </source>
</evidence>
<evidence type="ECO:0000256" key="5">
    <source>
        <dbReference type="ARBA" id="ARBA00004661"/>
    </source>
</evidence>
<evidence type="ECO:0000256" key="11">
    <source>
        <dbReference type="ARBA" id="ARBA00022723"/>
    </source>
</evidence>
<keyword evidence="13 18" id="KW-0862">Zinc</keyword>
<dbReference type="Gene3D" id="3.40.50.1970">
    <property type="match status" value="1"/>
</dbReference>
<evidence type="ECO:0000256" key="8">
    <source>
        <dbReference type="ARBA" id="ARBA00017684"/>
    </source>
</evidence>
<dbReference type="InterPro" id="IPR016037">
    <property type="entry name" value="DHQ_synth_AroB"/>
</dbReference>
<comment type="function">
    <text evidence="3 18">Catalyzes the conversion of 3-deoxy-D-arabino-heptulosonate 7-phosphate (DAHP) to dehydroquinate (DHQ).</text>
</comment>
<evidence type="ECO:0000313" key="23">
    <source>
        <dbReference type="Proteomes" id="UP000700059"/>
    </source>
</evidence>
<feature type="binding site" evidence="18">
    <location>
        <position position="143"/>
    </location>
    <ligand>
        <name>NAD(+)</name>
        <dbReference type="ChEBI" id="CHEBI:57540"/>
    </ligand>
</feature>
<keyword evidence="17 18" id="KW-0170">Cobalt</keyword>
<feature type="binding site" evidence="18">
    <location>
        <begin position="161"/>
        <end position="164"/>
    </location>
    <ligand>
        <name>NAD(+)</name>
        <dbReference type="ChEBI" id="CHEBI:57540"/>
    </ligand>
</feature>
<evidence type="ECO:0000256" key="2">
    <source>
        <dbReference type="ARBA" id="ARBA00001911"/>
    </source>
</evidence>
<dbReference type="EC" id="4.2.3.4" evidence="7 18"/>
<keyword evidence="19" id="KW-0812">Transmembrane</keyword>
<dbReference type="RefSeq" id="WP_221531647.1">
    <property type="nucleotide sequence ID" value="NZ_JAIGYP010000002.1"/>
</dbReference>
<accession>A0ABS7JLS6</accession>
<keyword evidence="23" id="KW-1185">Reference proteome</keyword>
<dbReference type="Proteomes" id="UP000700059">
    <property type="component" value="Unassembled WGS sequence"/>
</dbReference>
<dbReference type="PANTHER" id="PTHR43622:SF7">
    <property type="entry name" value="3-DEHYDROQUINATE SYNTHASE, CHLOROPLASTIC"/>
    <property type="match status" value="1"/>
</dbReference>
<keyword evidence="19" id="KW-0472">Membrane</keyword>
<comment type="similarity">
    <text evidence="6 18">Belongs to the sugar phosphate cyclases superfamily. Dehydroquinate synthase family.</text>
</comment>
<name>A0ABS7JLS6_9HELI</name>
<evidence type="ECO:0000256" key="15">
    <source>
        <dbReference type="ARBA" id="ARBA00023141"/>
    </source>
</evidence>
<evidence type="ECO:0000256" key="6">
    <source>
        <dbReference type="ARBA" id="ARBA00005412"/>
    </source>
</evidence>
<comment type="pathway">
    <text evidence="5 18">Metabolic intermediate biosynthesis; chorismate biosynthesis; chorismate from D-erythrose 4-phosphate and phosphoenolpyruvate: step 2/7.</text>
</comment>
<proteinExistence type="inferred from homology"/>
<dbReference type="HAMAP" id="MF_00110">
    <property type="entry name" value="DHQ_synthase"/>
    <property type="match status" value="1"/>
</dbReference>
<feature type="binding site" evidence="18">
    <location>
        <position position="252"/>
    </location>
    <ligand>
        <name>Zn(2+)</name>
        <dbReference type="ChEBI" id="CHEBI:29105"/>
    </ligand>
</feature>
<dbReference type="InterPro" id="IPR030960">
    <property type="entry name" value="DHQS/DOIS_N"/>
</dbReference>
<feature type="binding site" evidence="18">
    <location>
        <position position="235"/>
    </location>
    <ligand>
        <name>Zn(2+)</name>
        <dbReference type="ChEBI" id="CHEBI:29105"/>
    </ligand>
</feature>
<dbReference type="Pfam" id="PF24621">
    <property type="entry name" value="DHQS_C"/>
    <property type="match status" value="1"/>
</dbReference>
<comment type="cofactor">
    <cofactor evidence="2 18">
        <name>NAD(+)</name>
        <dbReference type="ChEBI" id="CHEBI:57540"/>
    </cofactor>
</comment>
<sequence length="347" mass="38216">MDSLDISLKGEESSYQIYFGDLPKLILDKKVLIVTNPKIAGLHLQTLLGRVQAREVYCHIIPDGEVYKNFKSVESILETAFNHHLDRKSLMIAFGGGVIGDMVGFAAGIFMRGIDFIQIPTTLLAQVDSSVGGKTGINNAFGKNLVGLFYQPKAVYINSQFLRTLPQRELSAGFAEIIKMAVCFDREFFKVLENLNIGDECALLAVIQKAVSIKAQVVREDEKEQGIRAALNYGHTFGHSIELQSGYGKYLHGEAVGMGMVMANTLALALGLINQVEFDAIKALLEKFGIPTSYAIKNVESFYESFFLDKKSLNSRIKFVLPQGIGGVCFKDDIPKALVLDILSEFA</sequence>
<dbReference type="InterPro" id="IPR056179">
    <property type="entry name" value="DHQS_C"/>
</dbReference>
<feature type="transmembrane region" description="Helical" evidence="19">
    <location>
        <begin position="90"/>
        <end position="111"/>
    </location>
</feature>
<feature type="binding site" evidence="18">
    <location>
        <position position="176"/>
    </location>
    <ligand>
        <name>Zn(2+)</name>
        <dbReference type="ChEBI" id="CHEBI:29105"/>
    </ligand>
</feature>
<evidence type="ECO:0000256" key="13">
    <source>
        <dbReference type="ARBA" id="ARBA00022833"/>
    </source>
</evidence>
<evidence type="ECO:0000256" key="18">
    <source>
        <dbReference type="HAMAP-Rule" id="MF_00110"/>
    </source>
</evidence>
<evidence type="ECO:0000256" key="12">
    <source>
        <dbReference type="ARBA" id="ARBA00022741"/>
    </source>
</evidence>
<keyword evidence="11 18" id="KW-0479">Metal-binding</keyword>
<evidence type="ECO:0000256" key="4">
    <source>
        <dbReference type="ARBA" id="ARBA00004496"/>
    </source>
</evidence>
<evidence type="ECO:0000259" key="21">
    <source>
        <dbReference type="Pfam" id="PF24621"/>
    </source>
</evidence>
<evidence type="ECO:0000256" key="1">
    <source>
        <dbReference type="ARBA" id="ARBA00001393"/>
    </source>
</evidence>
<evidence type="ECO:0000256" key="14">
    <source>
        <dbReference type="ARBA" id="ARBA00023027"/>
    </source>
</evidence>
<feature type="binding site" evidence="18">
    <location>
        <begin position="121"/>
        <end position="122"/>
    </location>
    <ligand>
        <name>NAD(+)</name>
        <dbReference type="ChEBI" id="CHEBI:57540"/>
    </ligand>
</feature>
<evidence type="ECO:0000256" key="3">
    <source>
        <dbReference type="ARBA" id="ARBA00003485"/>
    </source>
</evidence>
<feature type="binding site" evidence="18">
    <location>
        <begin position="97"/>
        <end position="101"/>
    </location>
    <ligand>
        <name>NAD(+)</name>
        <dbReference type="ChEBI" id="CHEBI:57540"/>
    </ligand>
</feature>
<reference evidence="22 23" key="1">
    <citation type="submission" date="2021-08" db="EMBL/GenBank/DDBJ databases">
        <title>Helicobacter spp. isolated from feces of Anatolian Ground Squirrel (Spermophilus xanthoprymnus) in Turkey.</title>
        <authorList>
            <person name="Aydin F."/>
            <person name="Abay S."/>
            <person name="Kayman T."/>
            <person name="Karakaya E."/>
            <person name="Saticioglu I.B."/>
        </authorList>
    </citation>
    <scope>NUCLEOTIDE SEQUENCE [LARGE SCALE GENOMIC DNA]</scope>
    <source>
        <strain evidence="22 23">Faydin-H70</strain>
    </source>
</reference>
<dbReference type="NCBIfam" id="TIGR01357">
    <property type="entry name" value="aroB"/>
    <property type="match status" value="1"/>
</dbReference>
<comment type="subcellular location">
    <subcellularLocation>
        <location evidence="4 18">Cytoplasm</location>
    </subcellularLocation>
</comment>